<dbReference type="InterPro" id="IPR044578">
    <property type="entry name" value="BIR6-like"/>
</dbReference>
<evidence type="ECO:0008006" key="3">
    <source>
        <dbReference type="Google" id="ProtNLM"/>
    </source>
</evidence>
<reference evidence="1" key="2">
    <citation type="submission" date="2023-05" db="EMBL/GenBank/DDBJ databases">
        <authorList>
            <person name="Schelkunov M.I."/>
        </authorList>
    </citation>
    <scope>NUCLEOTIDE SEQUENCE</scope>
    <source>
        <strain evidence="1">Hsosn_3</strain>
        <tissue evidence="1">Leaf</tissue>
    </source>
</reference>
<reference evidence="1" key="1">
    <citation type="submission" date="2023-02" db="EMBL/GenBank/DDBJ databases">
        <title>Genome of toxic invasive species Heracleum sosnowskyi carries increased number of genes despite the absence of recent whole-genome duplications.</title>
        <authorList>
            <person name="Schelkunov M."/>
            <person name="Shtratnikova V."/>
            <person name="Makarenko M."/>
            <person name="Klepikova A."/>
            <person name="Omelchenko D."/>
            <person name="Novikova G."/>
            <person name="Obukhova E."/>
            <person name="Bogdanov V."/>
            <person name="Penin A."/>
            <person name="Logacheva M."/>
        </authorList>
    </citation>
    <scope>NUCLEOTIDE SEQUENCE</scope>
    <source>
        <strain evidence="1">Hsosn_3</strain>
        <tissue evidence="1">Leaf</tissue>
    </source>
</reference>
<evidence type="ECO:0000313" key="1">
    <source>
        <dbReference type="EMBL" id="KAK1397893.1"/>
    </source>
</evidence>
<sequence>MSECVSHLIVGVRLRPWQARYRNLIQDLLGERKLEEAVSLLHLMRKLEKQLPPLSRTFSSVFIEVWDCGRYSKEGRHSEARDLLYKCPLHIRKHQVICSLFGSVESTSSGAA</sequence>
<name>A0AAD8N7X0_9APIA</name>
<dbReference type="PANTHER" id="PTHR47003:SF2">
    <property type="entry name" value="OS01G0970900 PROTEIN"/>
    <property type="match status" value="1"/>
</dbReference>
<protein>
    <recommendedName>
        <fullName evidence="3">Pentatricopeptide repeat-containing protein</fullName>
    </recommendedName>
</protein>
<organism evidence="1 2">
    <name type="scientific">Heracleum sosnowskyi</name>
    <dbReference type="NCBI Taxonomy" id="360622"/>
    <lineage>
        <taxon>Eukaryota</taxon>
        <taxon>Viridiplantae</taxon>
        <taxon>Streptophyta</taxon>
        <taxon>Embryophyta</taxon>
        <taxon>Tracheophyta</taxon>
        <taxon>Spermatophyta</taxon>
        <taxon>Magnoliopsida</taxon>
        <taxon>eudicotyledons</taxon>
        <taxon>Gunneridae</taxon>
        <taxon>Pentapetalae</taxon>
        <taxon>asterids</taxon>
        <taxon>campanulids</taxon>
        <taxon>Apiales</taxon>
        <taxon>Apiaceae</taxon>
        <taxon>Apioideae</taxon>
        <taxon>apioid superclade</taxon>
        <taxon>Tordylieae</taxon>
        <taxon>Tordyliinae</taxon>
        <taxon>Heracleum</taxon>
    </lineage>
</organism>
<comment type="caution">
    <text evidence="1">The sequence shown here is derived from an EMBL/GenBank/DDBJ whole genome shotgun (WGS) entry which is preliminary data.</text>
</comment>
<dbReference type="EMBL" id="JAUIZM010000002">
    <property type="protein sequence ID" value="KAK1397893.1"/>
    <property type="molecule type" value="Genomic_DNA"/>
</dbReference>
<gene>
    <name evidence="1" type="ORF">POM88_007756</name>
</gene>
<dbReference type="Proteomes" id="UP001237642">
    <property type="component" value="Unassembled WGS sequence"/>
</dbReference>
<dbReference type="AlphaFoldDB" id="A0AAD8N7X0"/>
<dbReference type="PANTHER" id="PTHR47003">
    <property type="entry name" value="OS01G0970900 PROTEIN"/>
    <property type="match status" value="1"/>
</dbReference>
<accession>A0AAD8N7X0</accession>
<evidence type="ECO:0000313" key="2">
    <source>
        <dbReference type="Proteomes" id="UP001237642"/>
    </source>
</evidence>
<keyword evidence="2" id="KW-1185">Reference proteome</keyword>
<dbReference type="GO" id="GO:0008380">
    <property type="term" value="P:RNA splicing"/>
    <property type="evidence" value="ECO:0007669"/>
    <property type="project" value="InterPro"/>
</dbReference>
<proteinExistence type="predicted"/>